<dbReference type="PROSITE" id="PS51257">
    <property type="entry name" value="PROKAR_LIPOPROTEIN"/>
    <property type="match status" value="1"/>
</dbReference>
<gene>
    <name evidence="2" type="ORF">HF295_07655</name>
</gene>
<accession>A0A7L6N587</accession>
<feature type="chain" id="PRO_5029823824" evidence="1">
    <location>
        <begin position="23"/>
        <end position="510"/>
    </location>
</feature>
<reference evidence="2 3" key="1">
    <citation type="submission" date="2020-04" db="EMBL/GenBank/DDBJ databases">
        <authorList>
            <person name="Zheng R.K."/>
            <person name="Sun C.M."/>
        </authorList>
    </citation>
    <scope>NUCLEOTIDE SEQUENCE [LARGE SCALE GENOMIC DNA]</scope>
    <source>
        <strain evidence="3">zrk29</strain>
    </source>
</reference>
<dbReference type="EMBL" id="CP051151">
    <property type="protein sequence ID" value="QLY40731.1"/>
    <property type="molecule type" value="Genomic_DNA"/>
</dbReference>
<keyword evidence="3" id="KW-1185">Reference proteome</keyword>
<dbReference type="KEGG" id="tbk:HF295_07655"/>
<dbReference type="RefSeq" id="WP_312031579.1">
    <property type="nucleotide sequence ID" value="NZ_CP051151.1"/>
</dbReference>
<evidence type="ECO:0000256" key="1">
    <source>
        <dbReference type="SAM" id="SignalP"/>
    </source>
</evidence>
<evidence type="ECO:0000313" key="3">
    <source>
        <dbReference type="Proteomes" id="UP000512167"/>
    </source>
</evidence>
<name>A0A7L6N587_9MOLU</name>
<protein>
    <submittedName>
        <fullName evidence="2">Uncharacterized protein</fullName>
    </submittedName>
</protein>
<dbReference type="Proteomes" id="UP000512167">
    <property type="component" value="Chromosome"/>
</dbReference>
<proteinExistence type="predicted"/>
<sequence length="510" mass="58432">MRLLSKMIMFSLVFLLLFTALACQEVLETSQEITNLEETTSNETTTEQITTEQITTEQITTPIPSTTTEMVTESISYEIENDLTTSLGIYRFDGNFVNPEYHPFIGNLTFTLEINDENYRNSTYFVVVRELNSPNYDFLQAFTIDESQVSRFHSIDYTPGKEVIVAKIDGTVYNDHVYLEPVASLLVEDLMADSRNTLSGYNMIGNSLRDIEVDETPYLEITLTAIDPERIISSIKAMVYYPEYGLVLDTKDFEISEEMYLDDGLSIENIIFDNLPPDKTFTIIYFMTGNDGVDDFEDVLVTSKRMTTSKYALGSGITNSYPGFWGVIHNLELNETYTRINIHYVNDQVLSIDDEYLTSSLNVYDETGHLVKNYPLVGHMSYIDIDNEYLDDYYSLRIECDQVDDLLAVYHIRYGFDGLDFINATYAEQNLRVSYQGTWVEVLSIYIKITQVGGESNIIEVTLKDLDEGYTDIYYPEGPDGYFSQYDAYIEITFIGFKGEEVHVTGYSKR</sequence>
<dbReference type="AlphaFoldDB" id="A0A7L6N587"/>
<evidence type="ECO:0000313" key="2">
    <source>
        <dbReference type="EMBL" id="QLY40731.1"/>
    </source>
</evidence>
<keyword evidence="1" id="KW-0732">Signal</keyword>
<feature type="signal peptide" evidence="1">
    <location>
        <begin position="1"/>
        <end position="22"/>
    </location>
</feature>
<organism evidence="2 3">
    <name type="scientific">Hujiaoplasma nucleasis</name>
    <dbReference type="NCBI Taxonomy" id="2725268"/>
    <lineage>
        <taxon>Bacteria</taxon>
        <taxon>Bacillati</taxon>
        <taxon>Mycoplasmatota</taxon>
        <taxon>Mollicutes</taxon>
        <taxon>Candidatus Izemoplasmatales</taxon>
        <taxon>Hujiaoplasmataceae</taxon>
        <taxon>Hujiaoplasma</taxon>
    </lineage>
</organism>